<gene>
    <name evidence="1" type="ORF">H8S37_12330</name>
</gene>
<dbReference type="Proteomes" id="UP000652477">
    <property type="component" value="Unassembled WGS sequence"/>
</dbReference>
<evidence type="ECO:0000313" key="2">
    <source>
        <dbReference type="Proteomes" id="UP000652477"/>
    </source>
</evidence>
<dbReference type="InterPro" id="IPR026906">
    <property type="entry name" value="LRR_5"/>
</dbReference>
<name>A0A923LKN4_9FIRM</name>
<dbReference type="Gene3D" id="3.80.10.10">
    <property type="entry name" value="Ribonuclease Inhibitor"/>
    <property type="match status" value="2"/>
</dbReference>
<dbReference type="AlphaFoldDB" id="A0A923LKN4"/>
<keyword evidence="2" id="KW-1185">Reference proteome</keyword>
<dbReference type="InterPro" id="IPR032675">
    <property type="entry name" value="LRR_dom_sf"/>
</dbReference>
<dbReference type="SUPFAM" id="SSF52058">
    <property type="entry name" value="L domain-like"/>
    <property type="match status" value="1"/>
</dbReference>
<sequence length="366" mass="40185">MDMKECAKHVLFIYCYYVEELDIPDSVTYIGKNAFWRCEALEAIHIPSGITEISEGAFGYLNKVTELTLPSNITVIGKNGFVGLGNTSGAEIHITIPKNVMYVGYKAFARTEAIKSVTVEAGRKENLQLDGAFRVCGGLESVEILSGNVIIGNNDFRSCSVLKNVTLANGITTIGNYVFSSAPYLQKVEFPSTVTSLGMGVLYKSSEAVAYYPSSVELPYYALEGIKTKAAYSVNLDGKTVTIDSVMETPLEKTPETICGMKISAVPDEYKDEEKHFHYYGEENSQAYCSICEQLNPNHIHIWNTPVWNWEDDYSKATAVFSCTGGAGHEEEVIAEITSQTTPADCTKKGETVYTASVLFEGKNVQ</sequence>
<proteinExistence type="predicted"/>
<comment type="caution">
    <text evidence="1">The sequence shown here is derived from an EMBL/GenBank/DDBJ whole genome shotgun (WGS) entry which is preliminary data.</text>
</comment>
<evidence type="ECO:0000313" key="1">
    <source>
        <dbReference type="EMBL" id="MBC5689706.1"/>
    </source>
</evidence>
<organism evidence="1 2">
    <name type="scientific">Mediterraneibacter hominis</name>
    <dbReference type="NCBI Taxonomy" id="2763054"/>
    <lineage>
        <taxon>Bacteria</taxon>
        <taxon>Bacillati</taxon>
        <taxon>Bacillota</taxon>
        <taxon>Clostridia</taxon>
        <taxon>Lachnospirales</taxon>
        <taxon>Lachnospiraceae</taxon>
        <taxon>Mediterraneibacter</taxon>
    </lineage>
</organism>
<dbReference type="PANTHER" id="PTHR45661">
    <property type="entry name" value="SURFACE ANTIGEN"/>
    <property type="match status" value="1"/>
</dbReference>
<dbReference type="EMBL" id="JACOPF010000002">
    <property type="protein sequence ID" value="MBC5689706.1"/>
    <property type="molecule type" value="Genomic_DNA"/>
</dbReference>
<accession>A0A923LKN4</accession>
<reference evidence="1" key="1">
    <citation type="submission" date="2020-08" db="EMBL/GenBank/DDBJ databases">
        <title>Genome public.</title>
        <authorList>
            <person name="Liu C."/>
            <person name="Sun Q."/>
        </authorList>
    </citation>
    <scope>NUCLEOTIDE SEQUENCE</scope>
    <source>
        <strain evidence="1">NSJ-55</strain>
    </source>
</reference>
<dbReference type="InterPro" id="IPR053139">
    <property type="entry name" value="Surface_bspA-like"/>
</dbReference>
<protein>
    <submittedName>
        <fullName evidence="1">Leucine-rich repeat domain-containing protein</fullName>
    </submittedName>
</protein>
<dbReference type="PANTHER" id="PTHR45661:SF3">
    <property type="entry name" value="IG-LIKE DOMAIN-CONTAINING PROTEIN"/>
    <property type="match status" value="1"/>
</dbReference>
<dbReference type="Pfam" id="PF13306">
    <property type="entry name" value="LRR_5"/>
    <property type="match status" value="2"/>
</dbReference>